<gene>
    <name evidence="1" type="ORF">IAC96_05245</name>
</gene>
<dbReference type="AlphaFoldDB" id="A0A9D1EDK7"/>
<proteinExistence type="predicted"/>
<evidence type="ECO:0000313" key="2">
    <source>
        <dbReference type="Proteomes" id="UP000824201"/>
    </source>
</evidence>
<organism evidence="1 2">
    <name type="scientific">Candidatus Fimimorpha faecalis</name>
    <dbReference type="NCBI Taxonomy" id="2840824"/>
    <lineage>
        <taxon>Bacteria</taxon>
        <taxon>Bacillati</taxon>
        <taxon>Bacillota</taxon>
        <taxon>Clostridia</taxon>
        <taxon>Eubacteriales</taxon>
        <taxon>Candidatus Fimimorpha</taxon>
    </lineage>
</organism>
<comment type="caution">
    <text evidence="1">The sequence shown here is derived from an EMBL/GenBank/DDBJ whole genome shotgun (WGS) entry which is preliminary data.</text>
</comment>
<reference evidence="1" key="1">
    <citation type="submission" date="2020-10" db="EMBL/GenBank/DDBJ databases">
        <authorList>
            <person name="Gilroy R."/>
        </authorList>
    </citation>
    <scope>NUCLEOTIDE SEQUENCE</scope>
    <source>
        <strain evidence="1">ChiW13-3771</strain>
    </source>
</reference>
<protein>
    <submittedName>
        <fullName evidence="1">Endosialidase</fullName>
    </submittedName>
</protein>
<evidence type="ECO:0000313" key="1">
    <source>
        <dbReference type="EMBL" id="HIR88339.1"/>
    </source>
</evidence>
<dbReference type="Proteomes" id="UP000824201">
    <property type="component" value="Unassembled WGS sequence"/>
</dbReference>
<reference evidence="1" key="2">
    <citation type="journal article" date="2021" name="PeerJ">
        <title>Extensive microbial diversity within the chicken gut microbiome revealed by metagenomics and culture.</title>
        <authorList>
            <person name="Gilroy R."/>
            <person name="Ravi A."/>
            <person name="Getino M."/>
            <person name="Pursley I."/>
            <person name="Horton D.L."/>
            <person name="Alikhan N.F."/>
            <person name="Baker D."/>
            <person name="Gharbi K."/>
            <person name="Hall N."/>
            <person name="Watson M."/>
            <person name="Adriaenssens E.M."/>
            <person name="Foster-Nyarko E."/>
            <person name="Jarju S."/>
            <person name="Secka A."/>
            <person name="Antonio M."/>
            <person name="Oren A."/>
            <person name="Chaudhuri R.R."/>
            <person name="La Ragione R."/>
            <person name="Hildebrand F."/>
            <person name="Pallen M.J."/>
        </authorList>
    </citation>
    <scope>NUCLEOTIDE SEQUENCE</scope>
    <source>
        <strain evidence="1">ChiW13-3771</strain>
    </source>
</reference>
<name>A0A9D1EDK7_9FIRM</name>
<dbReference type="EMBL" id="DVHN01000056">
    <property type="protein sequence ID" value="HIR88339.1"/>
    <property type="molecule type" value="Genomic_DNA"/>
</dbReference>
<accession>A0A9D1EDK7</accession>
<sequence length="137" mass="15264">MSVITELIRVEANGAISFGNYELDQKSKISDFEYNGDLYKVKTFKEITKLERNGMFAYESVPGTTVTNYKRTEDTVSFEAEGIADTQVIIGVEDDTEYSIIINGVKIDEFETNLSGKLVISLDLSEGKKATVTVEKL</sequence>